<keyword evidence="4" id="KW-1185">Reference proteome</keyword>
<evidence type="ECO:0000256" key="2">
    <source>
        <dbReference type="ARBA" id="ARBA00022679"/>
    </source>
</evidence>
<reference evidence="3 4" key="1">
    <citation type="submission" date="2016-10" db="EMBL/GenBank/DDBJ databases">
        <authorList>
            <person name="de Groot N.N."/>
        </authorList>
    </citation>
    <scope>NUCLEOTIDE SEQUENCE [LARGE SCALE GENOMIC DNA]</scope>
    <source>
        <strain evidence="3 4">DSM 22489</strain>
    </source>
</reference>
<evidence type="ECO:0000313" key="3">
    <source>
        <dbReference type="EMBL" id="SEF53103.1"/>
    </source>
</evidence>
<keyword evidence="1" id="KW-0328">Glycosyltransferase</keyword>
<dbReference type="InterPro" id="IPR004629">
    <property type="entry name" value="WecG_TagA_CpsF"/>
</dbReference>
<sequence>MTHEHSSPSRANVLGIGISVVRMPDAVGRVTQLIRSGGKGYVCVTGVHGIMEAQRDTALRSILNRSFLTLPDGMPTVWVGRHQGFSMEQVSGPDFMIRMCQDGVANGLRHFLYGGDVGVAERLREALCERIPGLQIVGVYTPPFRPLTSDELSHVQDMIDDCQPDVMWIGLSTPKQERFMEEFVGYLNAGVLVGVGAAFDFHTGRIKDAPRWVKKIGMQWLHRLSQDRRRLWRRYLTNNPRFVYHILLQCLGVQRRALDVKEGAAIDHA</sequence>
<organism evidence="3 4">
    <name type="scientific">Bryocella elongata</name>
    <dbReference type="NCBI Taxonomy" id="863522"/>
    <lineage>
        <taxon>Bacteria</taxon>
        <taxon>Pseudomonadati</taxon>
        <taxon>Acidobacteriota</taxon>
        <taxon>Terriglobia</taxon>
        <taxon>Terriglobales</taxon>
        <taxon>Acidobacteriaceae</taxon>
        <taxon>Bryocella</taxon>
    </lineage>
</organism>
<dbReference type="PANTHER" id="PTHR34136">
    <property type="match status" value="1"/>
</dbReference>
<dbReference type="RefSeq" id="WP_103931275.1">
    <property type="nucleotide sequence ID" value="NZ_FNVA01000001.1"/>
</dbReference>
<dbReference type="PANTHER" id="PTHR34136:SF1">
    <property type="entry name" value="UDP-N-ACETYL-D-MANNOSAMINURONIC ACID TRANSFERASE"/>
    <property type="match status" value="1"/>
</dbReference>
<dbReference type="EMBL" id="FNVA01000001">
    <property type="protein sequence ID" value="SEF53103.1"/>
    <property type="molecule type" value="Genomic_DNA"/>
</dbReference>
<accession>A0A1H5SR66</accession>
<gene>
    <name evidence="3" type="ORF">SAMN05421819_0325</name>
</gene>
<name>A0A1H5SR66_9BACT</name>
<dbReference type="NCBIfam" id="TIGR00696">
    <property type="entry name" value="wecG_tagA_cpsF"/>
    <property type="match status" value="1"/>
</dbReference>
<dbReference type="Proteomes" id="UP000236728">
    <property type="component" value="Unassembled WGS sequence"/>
</dbReference>
<protein>
    <submittedName>
        <fullName evidence="3">N-acetylglucosaminyldiphosphoundecaprenol N-acetyl-beta-D-mannosaminyltransferase</fullName>
    </submittedName>
</protein>
<dbReference type="GO" id="GO:0016758">
    <property type="term" value="F:hexosyltransferase activity"/>
    <property type="evidence" value="ECO:0007669"/>
    <property type="project" value="TreeGrafter"/>
</dbReference>
<keyword evidence="2 3" id="KW-0808">Transferase</keyword>
<dbReference type="CDD" id="cd06533">
    <property type="entry name" value="Glyco_transf_WecG_TagA"/>
    <property type="match status" value="1"/>
</dbReference>
<dbReference type="AlphaFoldDB" id="A0A1H5SR66"/>
<evidence type="ECO:0000313" key="4">
    <source>
        <dbReference type="Proteomes" id="UP000236728"/>
    </source>
</evidence>
<evidence type="ECO:0000256" key="1">
    <source>
        <dbReference type="ARBA" id="ARBA00022676"/>
    </source>
</evidence>
<proteinExistence type="predicted"/>
<dbReference type="OrthoDB" id="9771846at2"/>
<dbReference type="Pfam" id="PF03808">
    <property type="entry name" value="Glyco_tran_WecG"/>
    <property type="match status" value="1"/>
</dbReference>